<organism evidence="2 3">
    <name type="scientific">Linum tenue</name>
    <dbReference type="NCBI Taxonomy" id="586396"/>
    <lineage>
        <taxon>Eukaryota</taxon>
        <taxon>Viridiplantae</taxon>
        <taxon>Streptophyta</taxon>
        <taxon>Embryophyta</taxon>
        <taxon>Tracheophyta</taxon>
        <taxon>Spermatophyta</taxon>
        <taxon>Magnoliopsida</taxon>
        <taxon>eudicotyledons</taxon>
        <taxon>Gunneridae</taxon>
        <taxon>Pentapetalae</taxon>
        <taxon>rosids</taxon>
        <taxon>fabids</taxon>
        <taxon>Malpighiales</taxon>
        <taxon>Linaceae</taxon>
        <taxon>Linum</taxon>
    </lineage>
</organism>
<comment type="caution">
    <text evidence="2">The sequence shown here is derived from an EMBL/GenBank/DDBJ whole genome shotgun (WGS) entry which is preliminary data.</text>
</comment>
<accession>A0AAV0LP29</accession>
<dbReference type="AlphaFoldDB" id="A0AAV0LP29"/>
<evidence type="ECO:0000256" key="1">
    <source>
        <dbReference type="SAM" id="SignalP"/>
    </source>
</evidence>
<feature type="chain" id="PRO_5043415334" evidence="1">
    <location>
        <begin position="25"/>
        <end position="120"/>
    </location>
</feature>
<keyword evidence="1" id="KW-0732">Signal</keyword>
<dbReference type="PANTHER" id="PTHR31769">
    <property type="entry name" value="OS07G0462200 PROTEIN-RELATED"/>
    <property type="match status" value="1"/>
</dbReference>
<proteinExistence type="predicted"/>
<sequence length="120" mass="13017">MASTLLIAAVLVLDLIAFFLAVAAKQGKQGRVEADVNNNGYCIYESDIATRLRADALVLLLANQLLVMEVTRCLCCGRAMRLCKSRSLAIILFIEEFTGGPSIGAWGMSLQLPEPSKHHP</sequence>
<evidence type="ECO:0000313" key="2">
    <source>
        <dbReference type="EMBL" id="CAI0434848.1"/>
    </source>
</evidence>
<gene>
    <name evidence="2" type="ORF">LITE_LOCUS24438</name>
</gene>
<dbReference type="InterPro" id="IPR052222">
    <property type="entry name" value="DESIGUAL"/>
</dbReference>
<evidence type="ECO:0000313" key="3">
    <source>
        <dbReference type="Proteomes" id="UP001154282"/>
    </source>
</evidence>
<dbReference type="EMBL" id="CAMGYJ010000006">
    <property type="protein sequence ID" value="CAI0434848.1"/>
    <property type="molecule type" value="Genomic_DNA"/>
</dbReference>
<reference evidence="2" key="1">
    <citation type="submission" date="2022-08" db="EMBL/GenBank/DDBJ databases">
        <authorList>
            <person name="Gutierrez-Valencia J."/>
        </authorList>
    </citation>
    <scope>NUCLEOTIDE SEQUENCE</scope>
</reference>
<dbReference type="Proteomes" id="UP001154282">
    <property type="component" value="Unassembled WGS sequence"/>
</dbReference>
<keyword evidence="3" id="KW-1185">Reference proteome</keyword>
<protein>
    <submittedName>
        <fullName evidence="2">Uncharacterized protein</fullName>
    </submittedName>
</protein>
<name>A0AAV0LP29_9ROSI</name>
<feature type="signal peptide" evidence="1">
    <location>
        <begin position="1"/>
        <end position="24"/>
    </location>
</feature>